<dbReference type="InterPro" id="IPR001466">
    <property type="entry name" value="Beta-lactam-related"/>
</dbReference>
<dbReference type="Proteomes" id="UP000770661">
    <property type="component" value="Unassembled WGS sequence"/>
</dbReference>
<evidence type="ECO:0000259" key="2">
    <source>
        <dbReference type="Pfam" id="PF00144"/>
    </source>
</evidence>
<dbReference type="GO" id="GO:0005739">
    <property type="term" value="C:mitochondrion"/>
    <property type="evidence" value="ECO:0007669"/>
    <property type="project" value="TreeGrafter"/>
</dbReference>
<dbReference type="OrthoDB" id="5946976at2759"/>
<dbReference type="SUPFAM" id="SSF56601">
    <property type="entry name" value="beta-lactamase/transpeptidase-like"/>
    <property type="match status" value="1"/>
</dbReference>
<keyword evidence="4" id="KW-1185">Reference proteome</keyword>
<evidence type="ECO:0000256" key="1">
    <source>
        <dbReference type="SAM" id="MobiDB-lite"/>
    </source>
</evidence>
<dbReference type="GO" id="GO:0019216">
    <property type="term" value="P:regulation of lipid metabolic process"/>
    <property type="evidence" value="ECO:0007669"/>
    <property type="project" value="TreeGrafter"/>
</dbReference>
<dbReference type="AlphaFoldDB" id="A0A8J4YFI8"/>
<evidence type="ECO:0000313" key="3">
    <source>
        <dbReference type="EMBL" id="KAG0727165.1"/>
    </source>
</evidence>
<reference evidence="3" key="1">
    <citation type="submission" date="2020-07" db="EMBL/GenBank/DDBJ databases">
        <title>The High-quality genome of the commercially important snow crab, Chionoecetes opilio.</title>
        <authorList>
            <person name="Jeong J.-H."/>
            <person name="Ryu S."/>
        </authorList>
    </citation>
    <scope>NUCLEOTIDE SEQUENCE</scope>
    <source>
        <strain evidence="3">MADBK_172401_WGS</strain>
        <tissue evidence="3">Digestive gland</tissue>
    </source>
</reference>
<feature type="region of interest" description="Disordered" evidence="1">
    <location>
        <begin position="140"/>
        <end position="161"/>
    </location>
</feature>
<dbReference type="PANTHER" id="PTHR46520">
    <property type="entry name" value="SERINE BETA-LACTAMASE-LIKE PROTEIN LACTB, MITOCHONDRIAL"/>
    <property type="match status" value="1"/>
</dbReference>
<sequence length="524" mass="58293">MMLQTLLNRGFTKCIPHLHHYSQLTRLSSITVRNGKIYHTHHCACTTPEESLGGKTCSNYSTYNGSSGKQEYKSSAWQNKALGTLVGVLGTVAVLGLGTVLSESLEEKKRFDNETTQSTMKTYLKNDTQVGKDVVGTERKHRNEEAIANPDTRLQEKPNESHEVVQTEKINSLEESVRKSRQILRRHMQEVGAPGMVIAVTVNGKQVWTDGFGFADLENGVRCSPATVMRIASISKSLTMTGVAKLWEDGILDLDAPIQKYIPNFPIKTYDGEEVTITTRHLLSHQSGIRHYKLKNDKENQNKKKGSDQSEGFLYTTHGWTVVSAVLEGAAQKPFTGMVKGLFNILGLDNTYLDEPSPIIRSRASYYIRDKLGRLKNAPYVDNSYKWAGGGFLSTVGDLCKFGNAMLYASQQECREDNEDTPKLPGFLKASTIRQLWTVVDGGYGMGWQATQDKHLYQFCRSSRYHSYHTGGAVGASSILLVLPQKEPSSAIPQGVVVAILTNMQGVRLYKVAYEIAELFEKCQ</sequence>
<dbReference type="GO" id="GO:0008233">
    <property type="term" value="F:peptidase activity"/>
    <property type="evidence" value="ECO:0007669"/>
    <property type="project" value="TreeGrafter"/>
</dbReference>
<dbReference type="EMBL" id="JACEEZ010003658">
    <property type="protein sequence ID" value="KAG0727165.1"/>
    <property type="molecule type" value="Genomic_DNA"/>
</dbReference>
<proteinExistence type="predicted"/>
<dbReference type="PANTHER" id="PTHR46520:SF1">
    <property type="entry name" value="SERINE BETA-LACTAMASE-LIKE PROTEIN LACTB, MITOCHONDRIAL"/>
    <property type="match status" value="1"/>
</dbReference>
<comment type="caution">
    <text evidence="3">The sequence shown here is derived from an EMBL/GenBank/DDBJ whole genome shotgun (WGS) entry which is preliminary data.</text>
</comment>
<evidence type="ECO:0000313" key="4">
    <source>
        <dbReference type="Proteomes" id="UP000770661"/>
    </source>
</evidence>
<accession>A0A8J4YFI8</accession>
<gene>
    <name evidence="3" type="primary">LACTB</name>
    <name evidence="3" type="ORF">GWK47_035225</name>
</gene>
<dbReference type="InterPro" id="IPR052794">
    <property type="entry name" value="Mito_Ser_Protease_LACTB"/>
</dbReference>
<name>A0A8J4YFI8_CHIOP</name>
<feature type="domain" description="Beta-lactamase-related" evidence="2">
    <location>
        <begin position="182"/>
        <end position="506"/>
    </location>
</feature>
<dbReference type="InterPro" id="IPR012338">
    <property type="entry name" value="Beta-lactam/transpept-like"/>
</dbReference>
<dbReference type="GO" id="GO:0006508">
    <property type="term" value="P:proteolysis"/>
    <property type="evidence" value="ECO:0007669"/>
    <property type="project" value="TreeGrafter"/>
</dbReference>
<dbReference type="Pfam" id="PF00144">
    <property type="entry name" value="Beta-lactamase"/>
    <property type="match status" value="1"/>
</dbReference>
<organism evidence="3 4">
    <name type="scientific">Chionoecetes opilio</name>
    <name type="common">Atlantic snow crab</name>
    <name type="synonym">Cancer opilio</name>
    <dbReference type="NCBI Taxonomy" id="41210"/>
    <lineage>
        <taxon>Eukaryota</taxon>
        <taxon>Metazoa</taxon>
        <taxon>Ecdysozoa</taxon>
        <taxon>Arthropoda</taxon>
        <taxon>Crustacea</taxon>
        <taxon>Multicrustacea</taxon>
        <taxon>Malacostraca</taxon>
        <taxon>Eumalacostraca</taxon>
        <taxon>Eucarida</taxon>
        <taxon>Decapoda</taxon>
        <taxon>Pleocyemata</taxon>
        <taxon>Brachyura</taxon>
        <taxon>Eubrachyura</taxon>
        <taxon>Majoidea</taxon>
        <taxon>Majidae</taxon>
        <taxon>Chionoecetes</taxon>
    </lineage>
</organism>
<dbReference type="Gene3D" id="3.40.710.10">
    <property type="entry name" value="DD-peptidase/beta-lactamase superfamily"/>
    <property type="match status" value="1"/>
</dbReference>
<protein>
    <submittedName>
        <fullName evidence="3">Serine beta-lactamase-like protein LACTB, mitochondrial</fullName>
    </submittedName>
</protein>